<protein>
    <submittedName>
        <fullName evidence="2 3">Uncharacterized protein LOC106066997 isoform X1</fullName>
    </submittedName>
</protein>
<dbReference type="GeneID" id="106066997"/>
<keyword evidence="1" id="KW-1185">Reference proteome</keyword>
<dbReference type="AlphaFoldDB" id="A0A9W3BG76"/>
<evidence type="ECO:0000313" key="8">
    <source>
        <dbReference type="RefSeq" id="XP_055898443.1"/>
    </source>
</evidence>
<dbReference type="Proteomes" id="UP001165740">
    <property type="component" value="Chromosome 9"/>
</dbReference>
<dbReference type="RefSeq" id="XP_055898442.1">
    <property type="nucleotide sequence ID" value="XM_056042467.1"/>
</dbReference>
<evidence type="ECO:0000313" key="7">
    <source>
        <dbReference type="RefSeq" id="XP_055898442.1"/>
    </source>
</evidence>
<evidence type="ECO:0000313" key="6">
    <source>
        <dbReference type="RefSeq" id="XP_055898441.1"/>
    </source>
</evidence>
<evidence type="ECO:0000313" key="5">
    <source>
        <dbReference type="RefSeq" id="XP_055898440.1"/>
    </source>
</evidence>
<dbReference type="RefSeq" id="XP_055898443.1">
    <property type="nucleotide sequence ID" value="XM_056042468.1"/>
</dbReference>
<organism evidence="1 3">
    <name type="scientific">Biomphalaria glabrata</name>
    <name type="common">Bloodfluke planorb</name>
    <name type="synonym">Freshwater snail</name>
    <dbReference type="NCBI Taxonomy" id="6526"/>
    <lineage>
        <taxon>Eukaryota</taxon>
        <taxon>Metazoa</taxon>
        <taxon>Spiralia</taxon>
        <taxon>Lophotrochozoa</taxon>
        <taxon>Mollusca</taxon>
        <taxon>Gastropoda</taxon>
        <taxon>Heterobranchia</taxon>
        <taxon>Euthyneura</taxon>
        <taxon>Panpulmonata</taxon>
        <taxon>Hygrophila</taxon>
        <taxon>Lymnaeoidea</taxon>
        <taxon>Planorbidae</taxon>
        <taxon>Biomphalaria</taxon>
    </lineage>
</organism>
<dbReference type="RefSeq" id="XP_055898441.1">
    <property type="nucleotide sequence ID" value="XM_056042466.1"/>
</dbReference>
<name>A0A9W3BG76_BIOGL</name>
<reference evidence="2 3" key="1">
    <citation type="submission" date="2025-04" db="UniProtKB">
        <authorList>
            <consortium name="RefSeq"/>
        </authorList>
    </citation>
    <scope>IDENTIFICATION</scope>
</reference>
<dbReference type="OrthoDB" id="6045352at2759"/>
<dbReference type="InterPro" id="IPR009003">
    <property type="entry name" value="Peptidase_S1_PA"/>
</dbReference>
<dbReference type="RefSeq" id="XP_055898437.1">
    <property type="nucleotide sequence ID" value="XM_056042462.1"/>
</dbReference>
<proteinExistence type="predicted"/>
<dbReference type="RefSeq" id="XP_055898436.1">
    <property type="nucleotide sequence ID" value="XM_056042461.1"/>
</dbReference>
<dbReference type="RefSeq" id="XP_055898439.1">
    <property type="nucleotide sequence ID" value="XM_056042464.1"/>
</dbReference>
<accession>A0A9W3BG76</accession>
<gene>
    <name evidence="2 3 4 5 6 7 8" type="primary">LOC106066997</name>
</gene>
<evidence type="ECO:0000313" key="2">
    <source>
        <dbReference type="RefSeq" id="XP_055898436.1"/>
    </source>
</evidence>
<dbReference type="RefSeq" id="XP_055898440.1">
    <property type="nucleotide sequence ID" value="XM_056042465.1"/>
</dbReference>
<dbReference type="SUPFAM" id="SSF50494">
    <property type="entry name" value="Trypsin-like serine proteases"/>
    <property type="match status" value="1"/>
</dbReference>
<evidence type="ECO:0000313" key="4">
    <source>
        <dbReference type="RefSeq" id="XP_055898439.1"/>
    </source>
</evidence>
<sequence length="402" mass="45652">MIRTYIMDGTELQENLHTSISRLCTMLKELSEKTVGLEAKIDNLTSRCCCKRDESLIGPSDVIKQKEISSDDQNAGEETKEIADKVICQSKDLCNVDNSHVVGHHELEISEGGEADLHKHMSECKKNPDHLQLIPVYQFKLDHLLSGYRDTHLYDLIKAVADLTVRISVKMTSERRPQFWPNTTLPYSLSDKKGSKNLRTGSGRVIGLVKNEDEQCSCSNCQSLDRARSSWKIKLVTAAHVVFDDIEASQTRVRLFFDSDDSPKVVFDRVNLINVNIERDICRLDYNTCDISLVEKLDHMCKRYTDVRKKVFDKYNATRDEDKLMFIVSHPHGCSKRISIGRWKDKKSILHLGNKNQFTYTTCTCPGSSGASVHCVGYDMSYDKYWYVHSGCSSGVNNSSVD</sequence>
<dbReference type="InterPro" id="IPR043504">
    <property type="entry name" value="Peptidase_S1_PA_chymotrypsin"/>
</dbReference>
<dbReference type="Gene3D" id="2.40.10.10">
    <property type="entry name" value="Trypsin-like serine proteases"/>
    <property type="match status" value="2"/>
</dbReference>
<evidence type="ECO:0000313" key="1">
    <source>
        <dbReference type="Proteomes" id="UP001165740"/>
    </source>
</evidence>
<evidence type="ECO:0000313" key="3">
    <source>
        <dbReference type="RefSeq" id="XP_055898437.1"/>
    </source>
</evidence>